<feature type="region of interest" description="Disordered" evidence="1">
    <location>
        <begin position="61"/>
        <end position="86"/>
    </location>
</feature>
<evidence type="ECO:0000256" key="1">
    <source>
        <dbReference type="SAM" id="MobiDB-lite"/>
    </source>
</evidence>
<feature type="domain" description="Transposase DDE" evidence="2">
    <location>
        <begin position="2"/>
        <end position="64"/>
    </location>
</feature>
<evidence type="ECO:0000313" key="3">
    <source>
        <dbReference type="EMBL" id="PMP81732.1"/>
    </source>
</evidence>
<dbReference type="EMBL" id="PNIQ01000515">
    <property type="protein sequence ID" value="PMP81732.1"/>
    <property type="molecule type" value="Genomic_DNA"/>
</dbReference>
<organism evidence="3 4">
    <name type="scientific">Chloroflexus aggregans</name>
    <dbReference type="NCBI Taxonomy" id="152260"/>
    <lineage>
        <taxon>Bacteria</taxon>
        <taxon>Bacillati</taxon>
        <taxon>Chloroflexota</taxon>
        <taxon>Chloroflexia</taxon>
        <taxon>Chloroflexales</taxon>
        <taxon>Chloroflexineae</taxon>
        <taxon>Chloroflexaceae</taxon>
        <taxon>Chloroflexus</taxon>
    </lineage>
</organism>
<evidence type="ECO:0000313" key="4">
    <source>
        <dbReference type="Proteomes" id="UP000243376"/>
    </source>
</evidence>
<feature type="non-terminal residue" evidence="3">
    <location>
        <position position="86"/>
    </location>
</feature>
<accession>A0A2J6X5E8</accession>
<proteinExistence type="predicted"/>
<reference evidence="3 4" key="1">
    <citation type="submission" date="2018-01" db="EMBL/GenBank/DDBJ databases">
        <title>Metagenomic assembled genomes from two thermal pools in the Uzon Caldera, Kamchatka, Russia.</title>
        <authorList>
            <person name="Wilkins L."/>
            <person name="Ettinger C."/>
        </authorList>
    </citation>
    <scope>NUCLEOTIDE SEQUENCE [LARGE SCALE GENOMIC DNA]</scope>
    <source>
        <strain evidence="3">ZAV-02</strain>
    </source>
</reference>
<dbReference type="AlphaFoldDB" id="A0A2J6X5E8"/>
<protein>
    <recommendedName>
        <fullName evidence="2">Transposase DDE domain-containing protein</fullName>
    </recommendedName>
</protein>
<feature type="compositionally biased region" description="Basic residues" evidence="1">
    <location>
        <begin position="69"/>
        <end position="80"/>
    </location>
</feature>
<sequence>MVVAGSTERGTTATGWVVDYTLHLMGTDRSECLYLMRAPGTGDKRHPVRKIVHTQVGTVLGKQGDHAPAHRPARLPHAHRCTVPAG</sequence>
<dbReference type="Pfam" id="PF13612">
    <property type="entry name" value="DDE_Tnp_1_3"/>
    <property type="match status" value="1"/>
</dbReference>
<gene>
    <name evidence="3" type="ORF">C0184_07795</name>
</gene>
<name>A0A2J6X5E8_9CHLR</name>
<comment type="caution">
    <text evidence="3">The sequence shown here is derived from an EMBL/GenBank/DDBJ whole genome shotgun (WGS) entry which is preliminary data.</text>
</comment>
<dbReference type="InterPro" id="IPR025668">
    <property type="entry name" value="Tnp_DDE_dom"/>
</dbReference>
<evidence type="ECO:0000259" key="2">
    <source>
        <dbReference type="Pfam" id="PF13612"/>
    </source>
</evidence>
<dbReference type="Proteomes" id="UP000243376">
    <property type="component" value="Unassembled WGS sequence"/>
</dbReference>